<dbReference type="GO" id="GO:0055085">
    <property type="term" value="P:transmembrane transport"/>
    <property type="evidence" value="ECO:0007669"/>
    <property type="project" value="InterPro"/>
</dbReference>
<dbReference type="OrthoDB" id="9769667at2"/>
<feature type="signal peptide" evidence="5">
    <location>
        <begin position="1"/>
        <end position="20"/>
    </location>
</feature>
<dbReference type="SUPFAM" id="SSF53850">
    <property type="entry name" value="Periplasmic binding protein-like II"/>
    <property type="match status" value="1"/>
</dbReference>
<dbReference type="Pfam" id="PF03480">
    <property type="entry name" value="DctP"/>
    <property type="match status" value="1"/>
</dbReference>
<feature type="binding site" evidence="2">
    <location>
        <position position="172"/>
    </location>
    <ligand>
        <name>substrate</name>
    </ligand>
</feature>
<keyword evidence="3" id="KW-0479">Metal-binding</keyword>
<dbReference type="Gene3D" id="3.40.190.10">
    <property type="entry name" value="Periplasmic binding protein-like II"/>
    <property type="match status" value="1"/>
</dbReference>
<dbReference type="PANTHER" id="PTHR33376">
    <property type="match status" value="1"/>
</dbReference>
<dbReference type="PIRSF" id="PIRSF039026">
    <property type="entry name" value="SiaP"/>
    <property type="match status" value="1"/>
</dbReference>
<dbReference type="EMBL" id="AMRJ01000010">
    <property type="protein sequence ID" value="EKF74531.1"/>
    <property type="molecule type" value="Genomic_DNA"/>
</dbReference>
<dbReference type="InterPro" id="IPR018389">
    <property type="entry name" value="DctP_fam"/>
</dbReference>
<sequence length="383" mass="42177">MDRRKFVSALGLGLGAAALAGCGQQDCDKPEAGDAEAKSKSEPKPQTYEWKMVTTWPKNYPGLGAGANRFAKRVEEMTAGRIKIKVYGAKELVPAFEVFDAVRQGSAEMGHGAAYYWKGKHPATPFFTAVPFGLTAQEMNGWLHYGGGQELWDDLYAQFGLKPFACGNTGTQMAGWFNKEINSIDDLKGLKMRMPGLAGEVLGKVGATPVQLPGAEVFTSLQTGAIDAADWVGPYNDLTFGLQRVAKYYYYPGWQEPGPTLELTINKKVWDSLPMDLQAIIRYAAQSENQDMLDEYTARNNAALEELVNKHGVQVRRLPDDVLAALKGASDDVIEALVADNKEARKVYDSYRAFRDQSVNYQAVAEQSYMNVRSQLEKGDKKA</sequence>
<dbReference type="Gene3D" id="3.40.190.170">
    <property type="entry name" value="Bacterial extracellular solute-binding protein, family 7"/>
    <property type="match status" value="1"/>
</dbReference>
<dbReference type="NCBIfam" id="NF037995">
    <property type="entry name" value="TRAP_S1"/>
    <property type="match status" value="1"/>
</dbReference>
<reference evidence="6 7" key="1">
    <citation type="journal article" date="2012" name="J. Bacteriol.">
        <title>Genome Sequence of the Alkane-Degrading Bacterium Alcanivorax hongdengensis Type Strain A-11-3.</title>
        <authorList>
            <person name="Lai Q."/>
            <person name="Shao Z."/>
        </authorList>
    </citation>
    <scope>NUCLEOTIDE SEQUENCE [LARGE SCALE GENOMIC DNA]</scope>
    <source>
        <strain evidence="6 7">A-11-3</strain>
    </source>
</reference>
<feature type="binding site" evidence="2">
    <location>
        <position position="193"/>
    </location>
    <ligand>
        <name>substrate</name>
    </ligand>
</feature>
<dbReference type="InterPro" id="IPR026289">
    <property type="entry name" value="SBP_TakP-like"/>
</dbReference>
<evidence type="ECO:0000256" key="1">
    <source>
        <dbReference type="ARBA" id="ARBA00022729"/>
    </source>
</evidence>
<dbReference type="Proteomes" id="UP000010164">
    <property type="component" value="Unassembled WGS sequence"/>
</dbReference>
<protein>
    <submittedName>
        <fullName evidence="6">TRAP-type transports system extracellular solute binding protein</fullName>
    </submittedName>
</protein>
<dbReference type="InterPro" id="IPR038404">
    <property type="entry name" value="TRAP_DctP_sf"/>
</dbReference>
<dbReference type="GO" id="GO:0031317">
    <property type="term" value="C:tripartite ATP-independent periplasmic transporter complex"/>
    <property type="evidence" value="ECO:0007669"/>
    <property type="project" value="InterPro"/>
</dbReference>
<accession>L0WC60</accession>
<evidence type="ECO:0000256" key="5">
    <source>
        <dbReference type="SAM" id="SignalP"/>
    </source>
</evidence>
<feature type="binding site" evidence="3">
    <location>
        <position position="230"/>
    </location>
    <ligand>
        <name>substrate</name>
    </ligand>
</feature>
<evidence type="ECO:0000256" key="4">
    <source>
        <dbReference type="SAM" id="MobiDB-lite"/>
    </source>
</evidence>
<evidence type="ECO:0000256" key="2">
    <source>
        <dbReference type="PIRSR" id="PIRSR039026-1"/>
    </source>
</evidence>
<dbReference type="RefSeq" id="WP_008928757.1">
    <property type="nucleotide sequence ID" value="NZ_AMRJ01000010.1"/>
</dbReference>
<dbReference type="eggNOG" id="COG4663">
    <property type="taxonomic scope" value="Bacteria"/>
</dbReference>
<dbReference type="PATRIC" id="fig|1177179.3.peg.1579"/>
<feature type="compositionally biased region" description="Basic and acidic residues" evidence="4">
    <location>
        <begin position="26"/>
        <end position="43"/>
    </location>
</feature>
<name>L0WC60_9GAMM</name>
<dbReference type="PROSITE" id="PS51257">
    <property type="entry name" value="PROKAR_LIPOPROTEIN"/>
    <property type="match status" value="1"/>
</dbReference>
<keyword evidence="7" id="KW-1185">Reference proteome</keyword>
<feature type="binding site" evidence="3">
    <location>
        <position position="231"/>
    </location>
    <ligand>
        <name>Na(+)</name>
        <dbReference type="ChEBI" id="CHEBI:29101"/>
    </ligand>
</feature>
<keyword evidence="1 5" id="KW-0732">Signal</keyword>
<proteinExistence type="predicted"/>
<dbReference type="AlphaFoldDB" id="L0WC60"/>
<dbReference type="CDD" id="cd13604">
    <property type="entry name" value="PBP2_TRAP_ketoacid_lactate_like"/>
    <property type="match status" value="1"/>
</dbReference>
<dbReference type="STRING" id="1177179.A11A3_07890"/>
<feature type="binding site" evidence="3">
    <location>
        <position position="256"/>
    </location>
    <ligand>
        <name>substrate</name>
    </ligand>
</feature>
<gene>
    <name evidence="6" type="ORF">A11A3_07890</name>
</gene>
<dbReference type="GO" id="GO:0046872">
    <property type="term" value="F:metal ion binding"/>
    <property type="evidence" value="ECO:0007669"/>
    <property type="project" value="UniProtKB-KW"/>
</dbReference>
<evidence type="ECO:0000313" key="7">
    <source>
        <dbReference type="Proteomes" id="UP000010164"/>
    </source>
</evidence>
<evidence type="ECO:0000313" key="6">
    <source>
        <dbReference type="EMBL" id="EKF74531.1"/>
    </source>
</evidence>
<feature type="region of interest" description="Disordered" evidence="4">
    <location>
        <begin position="25"/>
        <end position="46"/>
    </location>
</feature>
<comment type="caution">
    <text evidence="6">The sequence shown here is derived from an EMBL/GenBank/DDBJ whole genome shotgun (WGS) entry which is preliminary data.</text>
</comment>
<dbReference type="PANTHER" id="PTHR33376:SF5">
    <property type="entry name" value="EXTRACYTOPLASMIC SOLUTE RECEPTOR PROTEIN"/>
    <property type="match status" value="1"/>
</dbReference>
<evidence type="ECO:0000256" key="3">
    <source>
        <dbReference type="PIRSR" id="PIRSR039026-2"/>
    </source>
</evidence>
<organism evidence="6 7">
    <name type="scientific">Alcanivorax hongdengensis A-11-3</name>
    <dbReference type="NCBI Taxonomy" id="1177179"/>
    <lineage>
        <taxon>Bacteria</taxon>
        <taxon>Pseudomonadati</taxon>
        <taxon>Pseudomonadota</taxon>
        <taxon>Gammaproteobacteria</taxon>
        <taxon>Oceanospirillales</taxon>
        <taxon>Alcanivoracaceae</taxon>
        <taxon>Alcanivorax</taxon>
    </lineage>
</organism>
<feature type="chain" id="PRO_5003948458" evidence="5">
    <location>
        <begin position="21"/>
        <end position="383"/>
    </location>
</feature>